<dbReference type="OrthoDB" id="1359162at2"/>
<dbReference type="Proteomes" id="UP000318585">
    <property type="component" value="Unassembled WGS sequence"/>
</dbReference>
<proteinExistence type="predicted"/>
<organism evidence="1 2">
    <name type="scientific">Flavobacterium franklandianum</name>
    <dbReference type="NCBI Taxonomy" id="2594430"/>
    <lineage>
        <taxon>Bacteria</taxon>
        <taxon>Pseudomonadati</taxon>
        <taxon>Bacteroidota</taxon>
        <taxon>Flavobacteriia</taxon>
        <taxon>Flavobacteriales</taxon>
        <taxon>Flavobacteriaceae</taxon>
        <taxon>Flavobacterium</taxon>
    </lineage>
</organism>
<evidence type="ECO:0000313" key="1">
    <source>
        <dbReference type="EMBL" id="TRX20921.1"/>
    </source>
</evidence>
<protein>
    <submittedName>
        <fullName evidence="1">Uncharacterized protein</fullName>
    </submittedName>
</protein>
<keyword evidence="2" id="KW-1185">Reference proteome</keyword>
<dbReference type="RefSeq" id="WP_143391738.1">
    <property type="nucleotide sequence ID" value="NZ_VJZQ01000030.1"/>
</dbReference>
<comment type="caution">
    <text evidence="1">The sequence shown here is derived from an EMBL/GenBank/DDBJ whole genome shotgun (WGS) entry which is preliminary data.</text>
</comment>
<gene>
    <name evidence="1" type="ORF">FNW17_09640</name>
</gene>
<dbReference type="EMBL" id="VJZR01000007">
    <property type="protein sequence ID" value="TRX20921.1"/>
    <property type="molecule type" value="Genomic_DNA"/>
</dbReference>
<sequence>MNKLFLEAYIESFSNFETAMNGLTKSLEHCTSIGIKSNYAFEETEAFDALIIKLTRNSDVFFQQIVKAYFKLKGEDGLMFIDRLNMLEKMGVIDNVDQLMVLKSFRNQAVHEYSAVAFQELYQEALELAPFFIKTVRQFQLFLVKESILKG</sequence>
<dbReference type="SUPFAM" id="SSF81593">
    <property type="entry name" value="Nucleotidyltransferase substrate binding subunit/domain"/>
    <property type="match status" value="1"/>
</dbReference>
<dbReference type="AlphaFoldDB" id="A0A553CKA8"/>
<accession>A0A553CKA8</accession>
<reference evidence="1 2" key="1">
    <citation type="submission" date="2019-07" db="EMBL/GenBank/DDBJ databases">
        <title>Novel species of Flavobacterium.</title>
        <authorList>
            <person name="Liu Q."/>
            <person name="Xin Y.-H."/>
        </authorList>
    </citation>
    <scope>NUCLEOTIDE SEQUENCE [LARGE SCALE GENOMIC DNA]</scope>
    <source>
        <strain evidence="1 2">LB3P56</strain>
    </source>
</reference>
<evidence type="ECO:0000313" key="2">
    <source>
        <dbReference type="Proteomes" id="UP000318585"/>
    </source>
</evidence>
<name>A0A553CKA8_9FLAO</name>
<dbReference type="Gene3D" id="1.20.120.330">
    <property type="entry name" value="Nucleotidyltransferases domain 2"/>
    <property type="match status" value="1"/>
</dbReference>